<dbReference type="GO" id="GO:0005615">
    <property type="term" value="C:extracellular space"/>
    <property type="evidence" value="ECO:0007669"/>
    <property type="project" value="TreeGrafter"/>
</dbReference>
<name>T1JWX5_TETUR</name>
<protein>
    <recommendedName>
        <fullName evidence="5">Carboxylic ester hydrolase</fullName>
        <ecNumber evidence="5">3.1.1.-</ecNumber>
    </recommendedName>
</protein>
<dbReference type="PROSITE" id="PS00122">
    <property type="entry name" value="CARBOXYLESTERASE_B_1"/>
    <property type="match status" value="1"/>
</dbReference>
<dbReference type="Proteomes" id="UP000015104">
    <property type="component" value="Unassembled WGS sequence"/>
</dbReference>
<dbReference type="eggNOG" id="KOG4389">
    <property type="taxonomic scope" value="Eukaryota"/>
</dbReference>
<reference evidence="7" key="2">
    <citation type="submission" date="2015-06" db="UniProtKB">
        <authorList>
            <consortium name="EnsemblMetazoa"/>
        </authorList>
    </citation>
    <scope>IDENTIFICATION</scope>
</reference>
<dbReference type="PANTHER" id="PTHR43918:SF4">
    <property type="entry name" value="CARBOXYLIC ESTER HYDROLASE"/>
    <property type="match status" value="1"/>
</dbReference>
<dbReference type="GO" id="GO:0005886">
    <property type="term" value="C:plasma membrane"/>
    <property type="evidence" value="ECO:0007669"/>
    <property type="project" value="TreeGrafter"/>
</dbReference>
<reference evidence="8" key="1">
    <citation type="submission" date="2011-08" db="EMBL/GenBank/DDBJ databases">
        <authorList>
            <person name="Rombauts S."/>
        </authorList>
    </citation>
    <scope>NUCLEOTIDE SEQUENCE</scope>
    <source>
        <strain evidence="8">London</strain>
    </source>
</reference>
<keyword evidence="4" id="KW-0325">Glycoprotein</keyword>
<evidence type="ECO:0000256" key="1">
    <source>
        <dbReference type="ARBA" id="ARBA00005964"/>
    </source>
</evidence>
<dbReference type="PANTHER" id="PTHR43918">
    <property type="entry name" value="ACETYLCHOLINESTERASE"/>
    <property type="match status" value="1"/>
</dbReference>
<dbReference type="GO" id="GO:0003990">
    <property type="term" value="F:acetylcholinesterase activity"/>
    <property type="evidence" value="ECO:0007669"/>
    <property type="project" value="TreeGrafter"/>
</dbReference>
<accession>T1JWX5</accession>
<dbReference type="AlphaFoldDB" id="T1JWX5"/>
<dbReference type="SUPFAM" id="SSF53474">
    <property type="entry name" value="alpha/beta-Hydrolases"/>
    <property type="match status" value="1"/>
</dbReference>
<dbReference type="ESTHER" id="tetur-t1jwx5">
    <property type="family name" value="Cholinesterase-like"/>
</dbReference>
<comment type="similarity">
    <text evidence="1 5">Belongs to the type-B carboxylesterase/lipase family.</text>
</comment>
<feature type="chain" id="PRO_5005147070" description="Carboxylic ester hydrolase" evidence="5">
    <location>
        <begin position="25"/>
        <end position="571"/>
    </location>
</feature>
<keyword evidence="2" id="KW-0719">Serine esterase</keyword>
<evidence type="ECO:0000256" key="5">
    <source>
        <dbReference type="RuleBase" id="RU361235"/>
    </source>
</evidence>
<dbReference type="InterPro" id="IPR019826">
    <property type="entry name" value="Carboxylesterase_B_AS"/>
</dbReference>
<evidence type="ECO:0000256" key="2">
    <source>
        <dbReference type="ARBA" id="ARBA00022487"/>
    </source>
</evidence>
<dbReference type="EC" id="3.1.1.-" evidence="5"/>
<feature type="signal peptide" evidence="5">
    <location>
        <begin position="1"/>
        <end position="24"/>
    </location>
</feature>
<dbReference type="GO" id="GO:0019695">
    <property type="term" value="P:choline metabolic process"/>
    <property type="evidence" value="ECO:0007669"/>
    <property type="project" value="TreeGrafter"/>
</dbReference>
<dbReference type="GO" id="GO:0006581">
    <property type="term" value="P:acetylcholine catabolic process"/>
    <property type="evidence" value="ECO:0007669"/>
    <property type="project" value="TreeGrafter"/>
</dbReference>
<dbReference type="EMBL" id="CAEY01000816">
    <property type="status" value="NOT_ANNOTATED_CDS"/>
    <property type="molecule type" value="Genomic_DNA"/>
</dbReference>
<evidence type="ECO:0000313" key="7">
    <source>
        <dbReference type="EnsemblMetazoa" id="tetur02g09870.1"/>
    </source>
</evidence>
<dbReference type="InterPro" id="IPR002018">
    <property type="entry name" value="CarbesteraseB"/>
</dbReference>
<evidence type="ECO:0000256" key="4">
    <source>
        <dbReference type="ARBA" id="ARBA00023180"/>
    </source>
</evidence>
<dbReference type="EnsemblMetazoa" id="tetur02g09870.1">
    <property type="protein sequence ID" value="tetur02g09870.1"/>
    <property type="gene ID" value="tetur02g09870"/>
</dbReference>
<organism evidence="7 8">
    <name type="scientific">Tetranychus urticae</name>
    <name type="common">Two-spotted spider mite</name>
    <dbReference type="NCBI Taxonomy" id="32264"/>
    <lineage>
        <taxon>Eukaryota</taxon>
        <taxon>Metazoa</taxon>
        <taxon>Ecdysozoa</taxon>
        <taxon>Arthropoda</taxon>
        <taxon>Chelicerata</taxon>
        <taxon>Arachnida</taxon>
        <taxon>Acari</taxon>
        <taxon>Acariformes</taxon>
        <taxon>Trombidiformes</taxon>
        <taxon>Prostigmata</taxon>
        <taxon>Eleutherengona</taxon>
        <taxon>Raphignathae</taxon>
        <taxon>Tetranychoidea</taxon>
        <taxon>Tetranychidae</taxon>
        <taxon>Tetranychus</taxon>
    </lineage>
</organism>
<dbReference type="Pfam" id="PF00135">
    <property type="entry name" value="COesterase"/>
    <property type="match status" value="1"/>
</dbReference>
<evidence type="ECO:0000313" key="8">
    <source>
        <dbReference type="Proteomes" id="UP000015104"/>
    </source>
</evidence>
<feature type="domain" description="Carboxylesterase type B" evidence="6">
    <location>
        <begin position="25"/>
        <end position="531"/>
    </location>
</feature>
<keyword evidence="8" id="KW-1185">Reference proteome</keyword>
<proteinExistence type="inferred from homology"/>
<dbReference type="HOGENOM" id="CLU_006586_13_0_1"/>
<dbReference type="InterPro" id="IPR050654">
    <property type="entry name" value="AChE-related_enzymes"/>
</dbReference>
<keyword evidence="5" id="KW-0732">Signal</keyword>
<dbReference type="InterPro" id="IPR029058">
    <property type="entry name" value="AB_hydrolase_fold"/>
</dbReference>
<evidence type="ECO:0000259" key="6">
    <source>
        <dbReference type="Pfam" id="PF00135"/>
    </source>
</evidence>
<dbReference type="Gene3D" id="3.40.50.1820">
    <property type="entry name" value="alpha/beta hydrolase"/>
    <property type="match status" value="1"/>
</dbReference>
<evidence type="ECO:0000256" key="3">
    <source>
        <dbReference type="ARBA" id="ARBA00022801"/>
    </source>
</evidence>
<sequence>MIKVNCLLAFTAINWILVINKVNDQPLVYTRWSIIKGFTRKLKGIKVAHFLGIPYAQPPIGDLRFKKPRPLQPRNGYGADGRDEDKIFKAFDYGTACMQKISLILNFSHVPISEDCLYMNVYTPLDSLPQDSSTGSVKPLLPVSVHIHGSAFVYLSSADPLFYGGYLSAKANVVVVTFNYRLGLFGLMYGHDKLIPGNLALYDQRAALIWVRQNIAAFGGDPGQVTLSGHSSGATFASLHLFSTQSRYLFKSAAILSGTATSRSATDSRSAALAKTRKLVSKVGCSEANVDKSHYNEVTDDQLSQYEIDCLMAKDAYDLIEAQPDVNKEIFEWGEMCSLEIFLPFYGSPMFPESPDSMLSKGDFRRDISILVGRVPVESARGITQITWNVDVVRDRMRNEIKTVLKDNSTGNIERVLEYYFNDCKTGDIRQIAEAVFNLFNDICWHCPNLMLSSQWSKYNRVYLYSYTYKSNHLGDLDLAQLFGAYHTEDVSLIFGFPYSYCSHYSDSDRLVSSYMMNLWSNFLYTGTGDWPIVMKHYSVTLPFHQQITGIWNQKADKLDDKQYICRLLNY</sequence>
<keyword evidence="3 5" id="KW-0378">Hydrolase</keyword>